<feature type="transmembrane region" description="Helical" evidence="1">
    <location>
        <begin position="82"/>
        <end position="105"/>
    </location>
</feature>
<feature type="domain" description="DUF4395" evidence="2">
    <location>
        <begin position="6"/>
        <end position="134"/>
    </location>
</feature>
<gene>
    <name evidence="3" type="ORF">ACFPK1_15185</name>
</gene>
<keyword evidence="1" id="KW-0812">Transmembrane</keyword>
<feature type="transmembrane region" description="Helical" evidence="1">
    <location>
        <begin position="12"/>
        <end position="34"/>
    </location>
</feature>
<dbReference type="Pfam" id="PF14340">
    <property type="entry name" value="DUF4395"/>
    <property type="match status" value="1"/>
</dbReference>
<feature type="transmembrane region" description="Helical" evidence="1">
    <location>
        <begin position="40"/>
        <end position="61"/>
    </location>
</feature>
<reference evidence="4" key="1">
    <citation type="journal article" date="2019" name="Int. J. Syst. Evol. Microbiol.">
        <title>The Global Catalogue of Microorganisms (GCM) 10K type strain sequencing project: providing services to taxonomists for standard genome sequencing and annotation.</title>
        <authorList>
            <consortium name="The Broad Institute Genomics Platform"/>
            <consortium name="The Broad Institute Genome Sequencing Center for Infectious Disease"/>
            <person name="Wu L."/>
            <person name="Ma J."/>
        </authorList>
    </citation>
    <scope>NUCLEOTIDE SEQUENCE [LARGE SCALE GENOMIC DNA]</scope>
    <source>
        <strain evidence="4">XZYJ18</strain>
    </source>
</reference>
<evidence type="ECO:0000313" key="4">
    <source>
        <dbReference type="Proteomes" id="UP001596175"/>
    </source>
</evidence>
<evidence type="ECO:0000259" key="2">
    <source>
        <dbReference type="Pfam" id="PF14340"/>
    </source>
</evidence>
<keyword evidence="4" id="KW-1185">Reference proteome</keyword>
<proteinExistence type="predicted"/>
<keyword evidence="1" id="KW-1133">Transmembrane helix</keyword>
<evidence type="ECO:0000256" key="1">
    <source>
        <dbReference type="SAM" id="Phobius"/>
    </source>
</evidence>
<organism evidence="3 4">
    <name type="scientific">Actinomycetospora rhizophila</name>
    <dbReference type="NCBI Taxonomy" id="1416876"/>
    <lineage>
        <taxon>Bacteria</taxon>
        <taxon>Bacillati</taxon>
        <taxon>Actinomycetota</taxon>
        <taxon>Actinomycetes</taxon>
        <taxon>Pseudonocardiales</taxon>
        <taxon>Pseudonocardiaceae</taxon>
        <taxon>Actinomycetospora</taxon>
    </lineage>
</organism>
<dbReference type="EMBL" id="JBHSKG010000007">
    <property type="protein sequence ID" value="MFC5139583.1"/>
    <property type="molecule type" value="Genomic_DNA"/>
</dbReference>
<protein>
    <submittedName>
        <fullName evidence="3">DUF4395 domain-containing protein</fullName>
    </submittedName>
</protein>
<sequence>MTEQLDPRGVRFAAAVTTVVLAVVLLTGSGVLAALQAAVFAIPVVAGMRWSPYGALYRALLAPRLGPPSEREDAAPVRFSQAVGLVFTVVAAVGYLSGATVLGVVATATALAAAFLNAAFGFCLGCEMYGLMARVRAAR</sequence>
<keyword evidence="1" id="KW-0472">Membrane</keyword>
<dbReference type="RefSeq" id="WP_378021764.1">
    <property type="nucleotide sequence ID" value="NZ_JBHSKG010000007.1"/>
</dbReference>
<accession>A0ABV9ZDC4</accession>
<evidence type="ECO:0000313" key="3">
    <source>
        <dbReference type="EMBL" id="MFC5139583.1"/>
    </source>
</evidence>
<dbReference type="Proteomes" id="UP001596175">
    <property type="component" value="Unassembled WGS sequence"/>
</dbReference>
<comment type="caution">
    <text evidence="3">The sequence shown here is derived from an EMBL/GenBank/DDBJ whole genome shotgun (WGS) entry which is preliminary data.</text>
</comment>
<feature type="transmembrane region" description="Helical" evidence="1">
    <location>
        <begin position="111"/>
        <end position="132"/>
    </location>
</feature>
<name>A0ABV9ZDC4_9PSEU</name>
<dbReference type="InterPro" id="IPR025508">
    <property type="entry name" value="DUF4395"/>
</dbReference>